<evidence type="ECO:0000313" key="1">
    <source>
        <dbReference type="EMBL" id="BEQ16077.1"/>
    </source>
</evidence>
<keyword evidence="1" id="KW-0418">Kinase</keyword>
<dbReference type="GO" id="GO:0016301">
    <property type="term" value="F:kinase activity"/>
    <property type="evidence" value="ECO:0007669"/>
    <property type="project" value="UniProtKB-KW"/>
</dbReference>
<sequence>MAVVSISRQFGAGGRTLGTLVAAELGYHFLHESQLDQLADKAAGGPPGDEAGHSQYHRQVVELLTSLAPSNFMDRWTSKQGDDKDHIQRLSQVIQELADEGKVVMLGRGSQFILRYRPDTVRVLLVAELPHRIGFMTMNYNLDQAAAKSLIQEADKKRARFLNNFYPGEPDEASLYHLVLNTSLLSLEGATKQVTKLVRRIDADFKKQALA</sequence>
<dbReference type="KEGG" id="dmp:FAK_31430"/>
<dbReference type="EMBL" id="AP028679">
    <property type="protein sequence ID" value="BEQ16077.1"/>
    <property type="molecule type" value="Genomic_DNA"/>
</dbReference>
<reference evidence="2" key="1">
    <citation type="journal article" date="2023" name="Arch. Microbiol.">
        <title>Desulfoferula mesophilus gen. nov. sp. nov., a mesophilic sulfate-reducing bacterium isolated from a brackish lake sediment.</title>
        <authorList>
            <person name="Watanabe T."/>
            <person name="Yabe T."/>
            <person name="Tsuji J.M."/>
            <person name="Fukui M."/>
        </authorList>
    </citation>
    <scope>NUCLEOTIDE SEQUENCE [LARGE SCALE GENOMIC DNA]</scope>
    <source>
        <strain evidence="2">12FAK</strain>
    </source>
</reference>
<dbReference type="AlphaFoldDB" id="A0AAU9F4K0"/>
<gene>
    <name evidence="1" type="ORF">FAK_31430</name>
</gene>
<accession>A0AAU9F4K0</accession>
<organism evidence="1 2">
    <name type="scientific">Desulfoferula mesophila</name>
    <dbReference type="NCBI Taxonomy" id="3058419"/>
    <lineage>
        <taxon>Bacteria</taxon>
        <taxon>Pseudomonadati</taxon>
        <taxon>Thermodesulfobacteriota</taxon>
        <taxon>Desulfarculia</taxon>
        <taxon>Desulfarculales</taxon>
        <taxon>Desulfarculaceae</taxon>
        <taxon>Desulfoferula</taxon>
    </lineage>
</organism>
<dbReference type="InterPro" id="IPR027417">
    <property type="entry name" value="P-loop_NTPase"/>
</dbReference>
<dbReference type="Pfam" id="PF13189">
    <property type="entry name" value="Cytidylate_kin2"/>
    <property type="match status" value="1"/>
</dbReference>
<dbReference type="RefSeq" id="WP_338601394.1">
    <property type="nucleotide sequence ID" value="NZ_AP028679.1"/>
</dbReference>
<proteinExistence type="predicted"/>
<protein>
    <submittedName>
        <fullName evidence="1">Cytidylate kinase</fullName>
    </submittedName>
</protein>
<name>A0AAU9F4K0_9BACT</name>
<keyword evidence="2" id="KW-1185">Reference proteome</keyword>
<dbReference type="Proteomes" id="UP001366166">
    <property type="component" value="Chromosome"/>
</dbReference>
<keyword evidence="1" id="KW-0808">Transferase</keyword>
<dbReference type="Gene3D" id="3.40.50.300">
    <property type="entry name" value="P-loop containing nucleotide triphosphate hydrolases"/>
    <property type="match status" value="1"/>
</dbReference>
<evidence type="ECO:0000313" key="2">
    <source>
        <dbReference type="Proteomes" id="UP001366166"/>
    </source>
</evidence>